<keyword evidence="6" id="KW-1185">Reference proteome</keyword>
<dbReference type="EC" id="3.1.3.11" evidence="4"/>
<dbReference type="Gene3D" id="3.60.21.10">
    <property type="match status" value="1"/>
</dbReference>
<evidence type="ECO:0000256" key="3">
    <source>
        <dbReference type="ARBA" id="ARBA00023277"/>
    </source>
</evidence>
<accession>E4KQE9</accession>
<protein>
    <recommendedName>
        <fullName evidence="4">Fructose-1,6-bisphosphatase class 3</fullName>
        <shortName evidence="4">FBPase class 3</shortName>
        <ecNumber evidence="4">3.1.3.11</ecNumber>
    </recommendedName>
    <alternativeName>
        <fullName evidence="4">D-fructose-1,6-bisphosphate 1-phosphohydrolase class 3</fullName>
    </alternativeName>
</protein>
<evidence type="ECO:0000256" key="2">
    <source>
        <dbReference type="ARBA" id="ARBA00023211"/>
    </source>
</evidence>
<dbReference type="Pfam" id="PF06874">
    <property type="entry name" value="FBPase_2"/>
    <property type="match status" value="1"/>
</dbReference>
<name>E4KQE9_9LACT</name>
<evidence type="ECO:0000256" key="4">
    <source>
        <dbReference type="HAMAP-Rule" id="MF_01854"/>
    </source>
</evidence>
<proteinExistence type="inferred from homology"/>
<dbReference type="UniPathway" id="UPA00138"/>
<dbReference type="EMBL" id="AENN01000016">
    <property type="protein sequence ID" value="EFR30888.1"/>
    <property type="molecule type" value="Genomic_DNA"/>
</dbReference>
<dbReference type="SUPFAM" id="SSF56300">
    <property type="entry name" value="Metallo-dependent phosphatases"/>
    <property type="match status" value="1"/>
</dbReference>
<dbReference type="RefSeq" id="WP_006418674.1">
    <property type="nucleotide sequence ID" value="NZ_AENN01000016.1"/>
</dbReference>
<dbReference type="InterPro" id="IPR009164">
    <property type="entry name" value="FBPtase_class3"/>
</dbReference>
<dbReference type="GO" id="GO:0006094">
    <property type="term" value="P:gluconeogenesis"/>
    <property type="evidence" value="ECO:0007669"/>
    <property type="project" value="UniProtKB-UniRule"/>
</dbReference>
<dbReference type="AlphaFoldDB" id="E4KQE9"/>
<evidence type="ECO:0000313" key="5">
    <source>
        <dbReference type="EMBL" id="EFR30888.1"/>
    </source>
</evidence>
<dbReference type="InterPro" id="IPR029052">
    <property type="entry name" value="Metallo-depent_PP-like"/>
</dbReference>
<dbReference type="GO" id="GO:0042132">
    <property type="term" value="F:fructose 1,6-bisphosphate 1-phosphatase activity"/>
    <property type="evidence" value="ECO:0007669"/>
    <property type="project" value="UniProtKB-UniRule"/>
</dbReference>
<dbReference type="OrthoDB" id="9779903at2"/>
<keyword evidence="1 4" id="KW-0378">Hydrolase</keyword>
<evidence type="ECO:0000313" key="6">
    <source>
        <dbReference type="Proteomes" id="UP000005990"/>
    </source>
</evidence>
<dbReference type="eggNOG" id="COG3855">
    <property type="taxonomic scope" value="Bacteria"/>
</dbReference>
<comment type="pathway">
    <text evidence="4">Carbohydrate biosynthesis; gluconeogenesis.</text>
</comment>
<keyword evidence="3 4" id="KW-0119">Carbohydrate metabolism</keyword>
<comment type="catalytic activity">
    <reaction evidence="4">
        <text>beta-D-fructose 1,6-bisphosphate + H2O = beta-D-fructose 6-phosphate + phosphate</text>
        <dbReference type="Rhea" id="RHEA:11064"/>
        <dbReference type="ChEBI" id="CHEBI:15377"/>
        <dbReference type="ChEBI" id="CHEBI:32966"/>
        <dbReference type="ChEBI" id="CHEBI:43474"/>
        <dbReference type="ChEBI" id="CHEBI:57634"/>
        <dbReference type="EC" id="3.1.3.11"/>
    </reaction>
</comment>
<gene>
    <name evidence="4" type="primary">fbp</name>
    <name evidence="5" type="ORF">HMPREF9257_1750</name>
</gene>
<evidence type="ECO:0000256" key="1">
    <source>
        <dbReference type="ARBA" id="ARBA00022801"/>
    </source>
</evidence>
<keyword evidence="2 4" id="KW-0464">Manganese</keyword>
<dbReference type="HAMAP" id="MF_01854">
    <property type="entry name" value="FBPase_class3"/>
    <property type="match status" value="1"/>
</dbReference>
<organism evidence="5 6">
    <name type="scientific">Eremococcus coleocola ACS-139-V-Col8</name>
    <dbReference type="NCBI Taxonomy" id="908337"/>
    <lineage>
        <taxon>Bacteria</taxon>
        <taxon>Bacillati</taxon>
        <taxon>Bacillota</taxon>
        <taxon>Bacilli</taxon>
        <taxon>Lactobacillales</taxon>
        <taxon>Aerococcaceae</taxon>
        <taxon>Eremococcus</taxon>
    </lineage>
</organism>
<dbReference type="STRING" id="908337.HMPREF9257_1750"/>
<comment type="similarity">
    <text evidence="4">Belongs to the FBPase class 3 family.</text>
</comment>
<sequence length="618" mass="71132">MTSCKNSADLTEIINLKAIQALPKATEHFISDIHGEFEAFDHLKRSCSGIISIKIAELFSGELTQKEQNILCFTIYYPEEFIENKTYSSDQWKVLLNRLVKVTRHVSSKYTRSKVRKALPEEYAYIMEELLYQYDQDSNKQAYYDAIFQSIIDLDLASHFAVSLARVIQQFVVDHLHILGDIYDRGSHPDSIIDALMEVPSMDLQLGNHDIIWIGAYSGSLALLAIALRISLRYGHIRLLEEGYGIDLSRLAKFADKYYEDNPAFHPRGIDKNSIRPDKFLSITKMHQAISIIQFKLEGQIIDRRPDFKMDDRKQLHIMNEDYSQITIDGQTYPIENGCFQLVDPEKPYELTLGEELLILDLANQLQHSKRFKKHIDFLMSLGQLYTLNNGNLLFHGCMPCLPNGDFMPVTFQGKSYRGRSLMDFYDQAIHEAYNHPEITDDHATDLVWYIWCGEGSTLFGKKTMKTFERYFIPDKTTHKEPQNPYYEFRNHEDFCVKLLQEFGLDESGYIVNGHTPVKALKGERPIKAHGKCLVIDGGLSRAYQKETGLAGYTLIDNSNEVYLVAHHPFTSRANAIKNLQEELPQQEIVFKRATRKMVGQTDIGHQLSQQINDLLEK</sequence>
<reference evidence="5 6" key="1">
    <citation type="submission" date="2010-10" db="EMBL/GenBank/DDBJ databases">
        <authorList>
            <person name="Durkin A.S."/>
            <person name="Madupu R."/>
            <person name="Torralba M."/>
            <person name="Gillis M."/>
            <person name="Methe B."/>
            <person name="Sutton G."/>
            <person name="Nelson K.E."/>
        </authorList>
    </citation>
    <scope>NUCLEOTIDE SEQUENCE [LARGE SCALE GENOMIC DNA]</scope>
    <source>
        <strain evidence="5 6">ACS-139-V-Col8</strain>
    </source>
</reference>
<comment type="caution">
    <text evidence="5">The sequence shown here is derived from an EMBL/GenBank/DDBJ whole genome shotgun (WGS) entry which is preliminary data.</text>
</comment>
<dbReference type="Proteomes" id="UP000005990">
    <property type="component" value="Unassembled WGS sequence"/>
</dbReference>
<comment type="cofactor">
    <cofactor evidence="4">
        <name>Mn(2+)</name>
        <dbReference type="ChEBI" id="CHEBI:29035"/>
    </cofactor>
</comment>